<keyword evidence="2" id="KW-0963">Cytoplasm</keyword>
<dbReference type="PRINTS" id="PR00040">
    <property type="entry name" value="HTHMERR"/>
</dbReference>
<evidence type="ECO:0000256" key="4">
    <source>
        <dbReference type="ARBA" id="ARBA00023125"/>
    </source>
</evidence>
<dbReference type="InterPro" id="IPR015358">
    <property type="entry name" value="Tscrpt_reg_MerR_DNA-bd"/>
</dbReference>
<dbReference type="GO" id="GO:0003677">
    <property type="term" value="F:DNA binding"/>
    <property type="evidence" value="ECO:0007669"/>
    <property type="project" value="UniProtKB-KW"/>
</dbReference>
<dbReference type="Gene3D" id="1.10.1660.10">
    <property type="match status" value="1"/>
</dbReference>
<dbReference type="InterPro" id="IPR009061">
    <property type="entry name" value="DNA-bd_dom_put_sf"/>
</dbReference>
<feature type="domain" description="HTH merR-type" evidence="6">
    <location>
        <begin position="1"/>
        <end position="69"/>
    </location>
</feature>
<dbReference type="CDD" id="cd01108">
    <property type="entry name" value="HTH_CueR"/>
    <property type="match status" value="1"/>
</dbReference>
<reference evidence="8" key="1">
    <citation type="submission" date="2017-01" db="EMBL/GenBank/DDBJ databases">
        <authorList>
            <person name="Mah S.A."/>
            <person name="Swanson W.J."/>
            <person name="Moy G.W."/>
            <person name="Vacquier V.D."/>
        </authorList>
    </citation>
    <scope>NUCLEOTIDE SEQUENCE [LARGE SCALE GENOMIC DNA]</scope>
    <source>
        <strain evidence="8">124861</strain>
    </source>
</reference>
<evidence type="ECO:0000259" key="6">
    <source>
        <dbReference type="PROSITE" id="PS50937"/>
    </source>
</evidence>
<evidence type="ECO:0000256" key="2">
    <source>
        <dbReference type="ARBA" id="ARBA00022490"/>
    </source>
</evidence>
<dbReference type="PROSITE" id="PS00552">
    <property type="entry name" value="HTH_MERR_1"/>
    <property type="match status" value="1"/>
</dbReference>
<gene>
    <name evidence="7" type="ORF">BV912_05755</name>
</gene>
<dbReference type="RefSeq" id="WP_054599697.1">
    <property type="nucleotide sequence ID" value="NZ_MTAB01000010.1"/>
</dbReference>
<proteinExistence type="predicted"/>
<sequence length="128" mass="14443">MNISEAARQTGLSAKQIRDYEKHGLLAPAPRTESGYRRYEENDLKRLKFIRHAREVGFSLQQTAELLKLQDNPERNSREVKAITARHIAALNAQIVTLQQMVAELQSLHDTCKGDDCPECSILEGLGK</sequence>
<dbReference type="GO" id="GO:0003700">
    <property type="term" value="F:DNA-binding transcription factor activity"/>
    <property type="evidence" value="ECO:0007669"/>
    <property type="project" value="InterPro"/>
</dbReference>
<dbReference type="STRING" id="1931275.BV914_04845"/>
<keyword evidence="4" id="KW-0238">DNA-binding</keyword>
<evidence type="ECO:0000313" key="7">
    <source>
        <dbReference type="EMBL" id="OSI22031.1"/>
    </source>
</evidence>
<dbReference type="PANTHER" id="PTHR30204:SF94">
    <property type="entry name" value="HEAVY METAL-DEPENDENT TRANSCRIPTIONAL REGULATOR HI_0293-RELATED"/>
    <property type="match status" value="1"/>
</dbReference>
<organism evidence="7 8">
    <name type="scientific">Neisseria dumasiana</name>
    <dbReference type="NCBI Taxonomy" id="1931275"/>
    <lineage>
        <taxon>Bacteria</taxon>
        <taxon>Pseudomonadati</taxon>
        <taxon>Pseudomonadota</taxon>
        <taxon>Betaproteobacteria</taxon>
        <taxon>Neisseriales</taxon>
        <taxon>Neisseriaceae</taxon>
        <taxon>Neisseria</taxon>
    </lineage>
</organism>
<dbReference type="InterPro" id="IPR000551">
    <property type="entry name" value="MerR-type_HTH_dom"/>
</dbReference>
<evidence type="ECO:0000256" key="3">
    <source>
        <dbReference type="ARBA" id="ARBA00023015"/>
    </source>
</evidence>
<dbReference type="InterPro" id="IPR047057">
    <property type="entry name" value="MerR_fam"/>
</dbReference>
<dbReference type="Proteomes" id="UP000193303">
    <property type="component" value="Unassembled WGS sequence"/>
</dbReference>
<dbReference type="GO" id="GO:0005737">
    <property type="term" value="C:cytoplasm"/>
    <property type="evidence" value="ECO:0007669"/>
    <property type="project" value="UniProtKB-SubCell"/>
</dbReference>
<dbReference type="OrthoDB" id="9808480at2"/>
<dbReference type="InterPro" id="IPR011789">
    <property type="entry name" value="CueR"/>
</dbReference>
<dbReference type="Pfam" id="PF00376">
    <property type="entry name" value="MerR"/>
    <property type="match status" value="1"/>
</dbReference>
<comment type="caution">
    <text evidence="7">The sequence shown here is derived from an EMBL/GenBank/DDBJ whole genome shotgun (WGS) entry which is preliminary data.</text>
</comment>
<dbReference type="PROSITE" id="PS50937">
    <property type="entry name" value="HTH_MERR_2"/>
    <property type="match status" value="1"/>
</dbReference>
<dbReference type="EMBL" id="MTAB01000010">
    <property type="protein sequence ID" value="OSI22031.1"/>
    <property type="molecule type" value="Genomic_DNA"/>
</dbReference>
<dbReference type="GO" id="GO:0005507">
    <property type="term" value="F:copper ion binding"/>
    <property type="evidence" value="ECO:0007669"/>
    <property type="project" value="InterPro"/>
</dbReference>
<dbReference type="GO" id="GO:0045893">
    <property type="term" value="P:positive regulation of DNA-templated transcription"/>
    <property type="evidence" value="ECO:0007669"/>
    <property type="project" value="InterPro"/>
</dbReference>
<protein>
    <submittedName>
        <fullName evidence="7">Cu(I)-responsive transcriptional regulator</fullName>
    </submittedName>
</protein>
<dbReference type="SUPFAM" id="SSF46955">
    <property type="entry name" value="Putative DNA-binding domain"/>
    <property type="match status" value="1"/>
</dbReference>
<dbReference type="PANTHER" id="PTHR30204">
    <property type="entry name" value="REDOX-CYCLING DRUG-SENSING TRANSCRIPTIONAL ACTIVATOR SOXR"/>
    <property type="match status" value="1"/>
</dbReference>
<name>A0A1X3DIW7_9NEIS</name>
<comment type="subcellular location">
    <subcellularLocation>
        <location evidence="1">Cytoplasm</location>
    </subcellularLocation>
</comment>
<dbReference type="Pfam" id="PF09278">
    <property type="entry name" value="MerR-DNA-bind"/>
    <property type="match status" value="1"/>
</dbReference>
<dbReference type="SMART" id="SM00422">
    <property type="entry name" value="HTH_MERR"/>
    <property type="match status" value="1"/>
</dbReference>
<accession>A0A1X3DIW7</accession>
<evidence type="ECO:0000256" key="5">
    <source>
        <dbReference type="ARBA" id="ARBA00023163"/>
    </source>
</evidence>
<dbReference type="AlphaFoldDB" id="A0A1X3DIW7"/>
<evidence type="ECO:0000256" key="1">
    <source>
        <dbReference type="ARBA" id="ARBA00004496"/>
    </source>
</evidence>
<keyword evidence="5" id="KW-0804">Transcription</keyword>
<evidence type="ECO:0000313" key="8">
    <source>
        <dbReference type="Proteomes" id="UP000193303"/>
    </source>
</evidence>
<dbReference type="NCBIfam" id="TIGR02044">
    <property type="entry name" value="CueR"/>
    <property type="match status" value="1"/>
</dbReference>
<keyword evidence="3" id="KW-0805">Transcription regulation</keyword>